<keyword evidence="6 14" id="KW-0812">Transmembrane</keyword>
<comment type="caution">
    <text evidence="18">The sequence shown here is derived from an EMBL/GenBank/DDBJ whole genome shotgun (WGS) entry which is preliminary data.</text>
</comment>
<dbReference type="NCBIfam" id="NF007958">
    <property type="entry name" value="PRK10677.1"/>
    <property type="match status" value="1"/>
</dbReference>
<gene>
    <name evidence="18" type="ORF">BBAD15_g2956</name>
</gene>
<dbReference type="NCBIfam" id="TIGR02141">
    <property type="entry name" value="modB_ABC"/>
    <property type="match status" value="1"/>
</dbReference>
<dbReference type="FunFam" id="3.40.50.300:FF:000634">
    <property type="entry name" value="Molybdenum import ATP-binding protein ModC"/>
    <property type="match status" value="1"/>
</dbReference>
<evidence type="ECO:0000256" key="5">
    <source>
        <dbReference type="ARBA" id="ARBA00022519"/>
    </source>
</evidence>
<evidence type="ECO:0000256" key="13">
    <source>
        <dbReference type="ARBA" id="ARBA00023136"/>
    </source>
</evidence>
<dbReference type="InterPro" id="IPR005950">
    <property type="entry name" value="ModA"/>
</dbReference>
<dbReference type="Gene3D" id="3.40.190.10">
    <property type="entry name" value="Periplasmic binding protein-like II"/>
    <property type="match status" value="1"/>
</dbReference>
<dbReference type="CDD" id="cd13536">
    <property type="entry name" value="PBP2_EcModA"/>
    <property type="match status" value="1"/>
</dbReference>
<dbReference type="SUPFAM" id="SSF50331">
    <property type="entry name" value="MOP-like"/>
    <property type="match status" value="1"/>
</dbReference>
<feature type="chain" id="PRO_5001995840" evidence="15">
    <location>
        <begin position="25"/>
        <end position="677"/>
    </location>
</feature>
<keyword evidence="7" id="KW-0479">Metal-binding</keyword>
<keyword evidence="2" id="KW-0813">Transport</keyword>
<evidence type="ECO:0000256" key="9">
    <source>
        <dbReference type="ARBA" id="ARBA00022741"/>
    </source>
</evidence>
<feature type="transmembrane region" description="Helical" evidence="14">
    <location>
        <begin position="383"/>
        <end position="406"/>
    </location>
</feature>
<dbReference type="PROSITE" id="PS50928">
    <property type="entry name" value="ABC_TM1"/>
    <property type="match status" value="1"/>
</dbReference>
<dbReference type="GO" id="GO:0005524">
    <property type="term" value="F:ATP binding"/>
    <property type="evidence" value="ECO:0007669"/>
    <property type="project" value="UniProtKB-KW"/>
</dbReference>
<dbReference type="InterPro" id="IPR011867">
    <property type="entry name" value="ModB_ABC"/>
</dbReference>
<evidence type="ECO:0000256" key="10">
    <source>
        <dbReference type="ARBA" id="ARBA00022840"/>
    </source>
</evidence>
<dbReference type="InterPro" id="IPR017871">
    <property type="entry name" value="ABC_transporter-like_CS"/>
</dbReference>
<dbReference type="SUPFAM" id="SSF53850">
    <property type="entry name" value="Periplasmic binding protein-like II"/>
    <property type="match status" value="1"/>
</dbReference>
<keyword evidence="8 15" id="KW-0732">Signal</keyword>
<dbReference type="NCBIfam" id="TIGR02142">
    <property type="entry name" value="modC_ABC"/>
    <property type="match status" value="1"/>
</dbReference>
<evidence type="ECO:0000256" key="8">
    <source>
        <dbReference type="ARBA" id="ARBA00022729"/>
    </source>
</evidence>
<dbReference type="GO" id="GO:0015098">
    <property type="term" value="F:molybdate ion transmembrane transporter activity"/>
    <property type="evidence" value="ECO:0007669"/>
    <property type="project" value="InterPro"/>
</dbReference>
<dbReference type="InterPro" id="IPR027417">
    <property type="entry name" value="P-loop_NTPase"/>
</dbReference>
<dbReference type="InterPro" id="IPR008995">
    <property type="entry name" value="Mo/tungstate-bd_C_term_dom"/>
</dbReference>
<dbReference type="NCBIfam" id="NF006939">
    <property type="entry name" value="PRK09421.1"/>
    <property type="match status" value="1"/>
</dbReference>
<dbReference type="EMBL" id="ANFO01000227">
    <property type="protein sequence ID" value="KGQ11302.1"/>
    <property type="molecule type" value="Genomic_DNA"/>
</dbReference>
<keyword evidence="3" id="KW-1003">Cell membrane</keyword>
<evidence type="ECO:0000256" key="15">
    <source>
        <dbReference type="SAM" id="SignalP"/>
    </source>
</evidence>
<feature type="transmembrane region" description="Helical" evidence="14">
    <location>
        <begin position="322"/>
        <end position="344"/>
    </location>
</feature>
<evidence type="ECO:0000313" key="18">
    <source>
        <dbReference type="EMBL" id="KGQ11302.1"/>
    </source>
</evidence>
<reference evidence="18 19" key="1">
    <citation type="submission" date="2012-10" db="EMBL/GenBank/DDBJ databases">
        <title>Genome sequencing and analysis of entomopathogenic fungi Beauveria bassiana D1-5.</title>
        <authorList>
            <person name="Li Q."/>
            <person name="Wang L."/>
            <person name="Zhang Z."/>
            <person name="Wang Q."/>
            <person name="Ren J."/>
            <person name="Wang M."/>
            <person name="Xu W."/>
            <person name="Wang J."/>
            <person name="Lu Y."/>
            <person name="Du Q."/>
            <person name="Sun Z."/>
        </authorList>
    </citation>
    <scope>NUCLEOTIDE SEQUENCE [LARGE SCALE GENOMIC DNA]</scope>
    <source>
        <strain evidence="18 19">D1-5</strain>
    </source>
</reference>
<feature type="signal peptide" evidence="15">
    <location>
        <begin position="1"/>
        <end position="24"/>
    </location>
</feature>
<evidence type="ECO:0000256" key="2">
    <source>
        <dbReference type="ARBA" id="ARBA00022448"/>
    </source>
</evidence>
<dbReference type="GO" id="GO:0046872">
    <property type="term" value="F:metal ion binding"/>
    <property type="evidence" value="ECO:0007669"/>
    <property type="project" value="UniProtKB-KW"/>
</dbReference>
<dbReference type="Proteomes" id="UP000030106">
    <property type="component" value="Unassembled WGS sequence"/>
</dbReference>
<dbReference type="InterPro" id="IPR003439">
    <property type="entry name" value="ABC_transporter-like_ATP-bd"/>
</dbReference>
<dbReference type="PROSITE" id="PS00211">
    <property type="entry name" value="ABC_TRANSPORTER_1"/>
    <property type="match status" value="1"/>
</dbReference>
<dbReference type="NCBIfam" id="NF008355">
    <property type="entry name" value="PRK11144.1"/>
    <property type="match status" value="1"/>
</dbReference>
<dbReference type="Pfam" id="PF00005">
    <property type="entry name" value="ABC_tran"/>
    <property type="match status" value="1"/>
</dbReference>
<keyword evidence="12 14" id="KW-1133">Transmembrane helix</keyword>
<dbReference type="GO" id="GO:0140359">
    <property type="term" value="F:ABC-type transporter activity"/>
    <property type="evidence" value="ECO:0007669"/>
    <property type="project" value="InterPro"/>
</dbReference>
<dbReference type="Pfam" id="PF13531">
    <property type="entry name" value="SBP_bac_11"/>
    <property type="match status" value="1"/>
</dbReference>
<dbReference type="Gene3D" id="1.10.3720.10">
    <property type="entry name" value="MetI-like"/>
    <property type="match status" value="1"/>
</dbReference>
<dbReference type="PANTHER" id="PTHR30183">
    <property type="entry name" value="MOLYBDENUM TRANSPORT SYSTEM PERMEASE PROTEIN MODB"/>
    <property type="match status" value="1"/>
</dbReference>
<keyword evidence="10 18" id="KW-0067">ATP-binding</keyword>
<feature type="transmembrane region" description="Helical" evidence="14">
    <location>
        <begin position="235"/>
        <end position="256"/>
    </location>
</feature>
<keyword evidence="9" id="KW-0547">Nucleotide-binding</keyword>
<feature type="transmembrane region" description="Helical" evidence="14">
    <location>
        <begin position="203"/>
        <end position="223"/>
    </location>
</feature>
<keyword evidence="11" id="KW-1278">Translocase</keyword>
<evidence type="ECO:0000256" key="3">
    <source>
        <dbReference type="ARBA" id="ARBA00022475"/>
    </source>
</evidence>
<feature type="domain" description="ABC transporter" evidence="16">
    <location>
        <begin position="306"/>
        <end position="584"/>
    </location>
</feature>
<dbReference type="PROSITE" id="PS50893">
    <property type="entry name" value="ABC_TRANSPORTER_2"/>
    <property type="match status" value="1"/>
</dbReference>
<evidence type="ECO:0000256" key="4">
    <source>
        <dbReference type="ARBA" id="ARBA00022505"/>
    </source>
</evidence>
<feature type="domain" description="ABC transmembrane type-1" evidence="17">
    <location>
        <begin position="197"/>
        <end position="400"/>
    </location>
</feature>
<dbReference type="FunFam" id="1.10.3720.10:FF:000018">
    <property type="entry name" value="Molybdenum transport system permease"/>
    <property type="match status" value="1"/>
</dbReference>
<dbReference type="FunFam" id="3.40.190.10:FF:000035">
    <property type="entry name" value="Molybdate ABC transporter substrate-binding protein"/>
    <property type="match status" value="1"/>
</dbReference>
<sequence>MNQCWVRLALGAALSVSLVGQALAEGNKITVFAAASLTNAMQDIATQYQKEKNVEIASSFASSSTLARQIEAGAPADLFISADQKWMDYAVEKDTIKTDTRETLLGNSLVVVAPAASKQGDIAIDAKTDWASLLKGGRLAVGDPDHVPAGIYAKEALQKLGAWDSLSSKLAPAEDVRGALALVERDEAPLGIVYGSDAVAGKVSSIAVLFSLPIGIFFAWVLVRCRFPGKALLDSLIHLPLVLPPVVVGYLLLVAFGRRGFIGAWLYDWFGITFAFSWRGAVLAAAVMSFPLMVRAIRLALEGVDLRLEQAARTLGAGRWRVFCTITLPLTLPGIIAGTVLAFARSLGEFGATITFVSNIPGETRTLPSAMYTLIQTPGGESAAARLCLIAIALAMASLLVAEWLARGRIVLNDRVLSDAEKQLYLPPEKRRVGYVFQDARLFPHYRVRGNLKYGMAKTMAGQFDKLVALLGIEDLLERFPWSLSGGEKQRVAIGRALLTAPELLLLDEPLASLDIPRKRELLPYLQRLAREINIPMLYVSHSLEEILHLADKVLVLDAGNVKAFGNLEEVWGSSVMHPWLPKEQQSSVLKVTVLEHHPHYAMTALALGDQHLWVNKIDKPVQAPLRIRIQASDVSLVLQPPINSSIRNVLRARVAQCFDDEGQVEVQLEASGCMRK</sequence>
<dbReference type="GO" id="GO:0016887">
    <property type="term" value="F:ATP hydrolysis activity"/>
    <property type="evidence" value="ECO:0007669"/>
    <property type="project" value="InterPro"/>
</dbReference>
<dbReference type="HOGENOM" id="CLU_405953_0_0_1"/>
<dbReference type="NCBIfam" id="TIGR01256">
    <property type="entry name" value="modA"/>
    <property type="match status" value="1"/>
</dbReference>
<dbReference type="PANTHER" id="PTHR30183:SF3">
    <property type="entry name" value="MOLYBDENUM TRANSPORT SYSTEM PERMEASE PROTEIN MODB"/>
    <property type="match status" value="1"/>
</dbReference>
<evidence type="ECO:0000256" key="14">
    <source>
        <dbReference type="SAM" id="Phobius"/>
    </source>
</evidence>
<evidence type="ECO:0000259" key="17">
    <source>
        <dbReference type="PROSITE" id="PS50928"/>
    </source>
</evidence>
<feature type="transmembrane region" description="Helical" evidence="14">
    <location>
        <begin position="276"/>
        <end position="301"/>
    </location>
</feature>
<dbReference type="Pfam" id="PF00528">
    <property type="entry name" value="BPD_transp_1"/>
    <property type="match status" value="1"/>
</dbReference>
<keyword evidence="13 14" id="KW-0472">Membrane</keyword>
<keyword evidence="5" id="KW-0997">Cell inner membrane</keyword>
<comment type="subcellular location">
    <subcellularLocation>
        <location evidence="1">Cell inner membrane</location>
        <topology evidence="1">Multi-pass membrane protein</topology>
    </subcellularLocation>
</comment>
<evidence type="ECO:0000256" key="11">
    <source>
        <dbReference type="ARBA" id="ARBA00022967"/>
    </source>
</evidence>
<protein>
    <submittedName>
        <fullName evidence="18">Molybdenum import ATP-binding protein ModC</fullName>
    </submittedName>
</protein>
<dbReference type="InterPro" id="IPR000515">
    <property type="entry name" value="MetI-like"/>
</dbReference>
<dbReference type="AlphaFoldDB" id="A0A0A2VY56"/>
<keyword evidence="4" id="KW-0500">Molybdenum</keyword>
<dbReference type="SUPFAM" id="SSF161098">
    <property type="entry name" value="MetI-like"/>
    <property type="match status" value="1"/>
</dbReference>
<evidence type="ECO:0000256" key="1">
    <source>
        <dbReference type="ARBA" id="ARBA00004429"/>
    </source>
</evidence>
<dbReference type="SUPFAM" id="SSF52540">
    <property type="entry name" value="P-loop containing nucleoside triphosphate hydrolases"/>
    <property type="match status" value="1"/>
</dbReference>
<name>A0A0A2VY56_BEABA</name>
<evidence type="ECO:0000313" key="19">
    <source>
        <dbReference type="Proteomes" id="UP000030106"/>
    </source>
</evidence>
<evidence type="ECO:0000259" key="16">
    <source>
        <dbReference type="PROSITE" id="PS50893"/>
    </source>
</evidence>
<organism evidence="18 19">
    <name type="scientific">Beauveria bassiana D1-5</name>
    <dbReference type="NCBI Taxonomy" id="1245745"/>
    <lineage>
        <taxon>Eukaryota</taxon>
        <taxon>Fungi</taxon>
        <taxon>Dikarya</taxon>
        <taxon>Ascomycota</taxon>
        <taxon>Pezizomycotina</taxon>
        <taxon>Sordariomycetes</taxon>
        <taxon>Hypocreomycetidae</taxon>
        <taxon>Hypocreales</taxon>
        <taxon>Cordycipitaceae</taxon>
        <taxon>Beauveria</taxon>
    </lineage>
</organism>
<dbReference type="InterPro" id="IPR035906">
    <property type="entry name" value="MetI-like_sf"/>
</dbReference>
<dbReference type="InterPro" id="IPR011868">
    <property type="entry name" value="ModC_ABC_ATP-bd"/>
</dbReference>
<dbReference type="GO" id="GO:0005886">
    <property type="term" value="C:plasma membrane"/>
    <property type="evidence" value="ECO:0007669"/>
    <property type="project" value="UniProtKB-SubCell"/>
</dbReference>
<evidence type="ECO:0000256" key="6">
    <source>
        <dbReference type="ARBA" id="ARBA00022692"/>
    </source>
</evidence>
<evidence type="ECO:0000256" key="12">
    <source>
        <dbReference type="ARBA" id="ARBA00022989"/>
    </source>
</evidence>
<dbReference type="CDD" id="cd06261">
    <property type="entry name" value="TM_PBP2"/>
    <property type="match status" value="1"/>
</dbReference>
<accession>A0A0A2VY56</accession>
<dbReference type="Gene3D" id="3.40.50.300">
    <property type="entry name" value="P-loop containing nucleotide triphosphate hydrolases"/>
    <property type="match status" value="1"/>
</dbReference>
<proteinExistence type="predicted"/>
<dbReference type="STRING" id="1245745.A0A0A2VY56"/>
<evidence type="ECO:0000256" key="7">
    <source>
        <dbReference type="ARBA" id="ARBA00022723"/>
    </source>
</evidence>